<reference evidence="1" key="1">
    <citation type="submission" date="2020-08" db="EMBL/GenBank/DDBJ databases">
        <title>Multicomponent nature underlies the extraordinary mechanical properties of spider dragline silk.</title>
        <authorList>
            <person name="Kono N."/>
            <person name="Nakamura H."/>
            <person name="Mori M."/>
            <person name="Yoshida Y."/>
            <person name="Ohtoshi R."/>
            <person name="Malay A.D."/>
            <person name="Moran D.A.P."/>
            <person name="Tomita M."/>
            <person name="Numata K."/>
            <person name="Arakawa K."/>
        </authorList>
    </citation>
    <scope>NUCLEOTIDE SEQUENCE</scope>
</reference>
<evidence type="ECO:0000313" key="2">
    <source>
        <dbReference type="Proteomes" id="UP000887013"/>
    </source>
</evidence>
<accession>A0A8X6NMT3</accession>
<protein>
    <submittedName>
        <fullName evidence="1">Uncharacterized protein</fullName>
    </submittedName>
</protein>
<keyword evidence="2" id="KW-1185">Reference proteome</keyword>
<dbReference type="EMBL" id="BMAW01106392">
    <property type="protein sequence ID" value="GFT24083.1"/>
    <property type="molecule type" value="Genomic_DNA"/>
</dbReference>
<dbReference type="Proteomes" id="UP000887013">
    <property type="component" value="Unassembled WGS sequence"/>
</dbReference>
<organism evidence="1 2">
    <name type="scientific">Nephila pilipes</name>
    <name type="common">Giant wood spider</name>
    <name type="synonym">Nephila maculata</name>
    <dbReference type="NCBI Taxonomy" id="299642"/>
    <lineage>
        <taxon>Eukaryota</taxon>
        <taxon>Metazoa</taxon>
        <taxon>Ecdysozoa</taxon>
        <taxon>Arthropoda</taxon>
        <taxon>Chelicerata</taxon>
        <taxon>Arachnida</taxon>
        <taxon>Araneae</taxon>
        <taxon>Araneomorphae</taxon>
        <taxon>Entelegynae</taxon>
        <taxon>Araneoidea</taxon>
        <taxon>Nephilidae</taxon>
        <taxon>Nephila</taxon>
    </lineage>
</organism>
<gene>
    <name evidence="1" type="ORF">NPIL_690621</name>
</gene>
<name>A0A8X6NMT3_NEPPI</name>
<dbReference type="AlphaFoldDB" id="A0A8X6NMT3"/>
<comment type="caution">
    <text evidence="1">The sequence shown here is derived from an EMBL/GenBank/DDBJ whole genome shotgun (WGS) entry which is preliminary data.</text>
</comment>
<evidence type="ECO:0000313" key="1">
    <source>
        <dbReference type="EMBL" id="GFT24083.1"/>
    </source>
</evidence>
<sequence>MVPYSTKRNSGFDTRHSNFLVWNVSLLLIFVCPLVRRSSLNTHPAEQKPPDSIEGEEASSFGVFMLRRIMMTPKGKNCLRSFQGCDLSYVRRLFVLDSLFQLVLQTPFFHSTLATVIISLR</sequence>
<proteinExistence type="predicted"/>